<evidence type="ECO:0000256" key="13">
    <source>
        <dbReference type="PIRSR" id="PIRSR000099-4"/>
    </source>
</evidence>
<name>A0A5J6SR58_9BACI</name>
<evidence type="ECO:0000256" key="4">
    <source>
        <dbReference type="ARBA" id="ARBA00022723"/>
    </source>
</evidence>
<dbReference type="NCBIfam" id="TIGR00069">
    <property type="entry name" value="hisD"/>
    <property type="match status" value="1"/>
</dbReference>
<feature type="binding site" evidence="8 11">
    <location>
        <position position="183"/>
    </location>
    <ligand>
        <name>NAD(+)</name>
        <dbReference type="ChEBI" id="CHEBI:57540"/>
    </ligand>
</feature>
<dbReference type="Proteomes" id="UP000325517">
    <property type="component" value="Chromosome"/>
</dbReference>
<evidence type="ECO:0000256" key="10">
    <source>
        <dbReference type="PIRSR" id="PIRSR000099-1"/>
    </source>
</evidence>
<evidence type="ECO:0000256" key="3">
    <source>
        <dbReference type="ARBA" id="ARBA00012965"/>
    </source>
</evidence>
<feature type="binding site" evidence="8 11">
    <location>
        <position position="121"/>
    </location>
    <ligand>
        <name>NAD(+)</name>
        <dbReference type="ChEBI" id="CHEBI:57540"/>
    </ligand>
</feature>
<evidence type="ECO:0000313" key="15">
    <source>
        <dbReference type="EMBL" id="QFF99983.1"/>
    </source>
</evidence>
<keyword evidence="16" id="KW-1185">Reference proteome</keyword>
<dbReference type="SUPFAM" id="SSF53720">
    <property type="entry name" value="ALDH-like"/>
    <property type="match status" value="1"/>
</dbReference>
<dbReference type="RefSeq" id="WP_151700877.1">
    <property type="nucleotide sequence ID" value="NZ_CP031223.1"/>
</dbReference>
<dbReference type="GO" id="GO:0005829">
    <property type="term" value="C:cytosol"/>
    <property type="evidence" value="ECO:0007669"/>
    <property type="project" value="TreeGrafter"/>
</dbReference>
<comment type="catalytic activity">
    <reaction evidence="7 8">
        <text>L-histidinol + 2 NAD(+) + H2O = L-histidine + 2 NADH + 3 H(+)</text>
        <dbReference type="Rhea" id="RHEA:20641"/>
        <dbReference type="ChEBI" id="CHEBI:15377"/>
        <dbReference type="ChEBI" id="CHEBI:15378"/>
        <dbReference type="ChEBI" id="CHEBI:57540"/>
        <dbReference type="ChEBI" id="CHEBI:57595"/>
        <dbReference type="ChEBI" id="CHEBI:57699"/>
        <dbReference type="ChEBI" id="CHEBI:57945"/>
        <dbReference type="EC" id="1.1.1.23"/>
    </reaction>
</comment>
<feature type="binding site" evidence="8 12">
    <location>
        <position position="320"/>
    </location>
    <ligand>
        <name>substrate</name>
    </ligand>
</feature>
<reference evidence="15 16" key="1">
    <citation type="submission" date="2018-07" db="EMBL/GenBank/DDBJ databases">
        <title>Complete genome sequence of Psychrobacillus sp. PB01, isolated from iceberg, and comparative genome analysis of Psychrobacillus strains.</title>
        <authorList>
            <person name="Lee P.C."/>
        </authorList>
    </citation>
    <scope>NUCLEOTIDE SEQUENCE [LARGE SCALE GENOMIC DNA]</scope>
    <source>
        <strain evidence="15 16">PB01</strain>
    </source>
</reference>
<keyword evidence="4 8" id="KW-0479">Metal-binding</keyword>
<evidence type="ECO:0000256" key="12">
    <source>
        <dbReference type="PIRSR" id="PIRSR000099-3"/>
    </source>
</evidence>
<evidence type="ECO:0000256" key="2">
    <source>
        <dbReference type="ARBA" id="ARBA00010178"/>
    </source>
</evidence>
<evidence type="ECO:0000256" key="1">
    <source>
        <dbReference type="ARBA" id="ARBA00003850"/>
    </source>
</evidence>
<feature type="binding site" evidence="8 12">
    <location>
        <position position="412"/>
    </location>
    <ligand>
        <name>substrate</name>
    </ligand>
</feature>
<dbReference type="InterPro" id="IPR016161">
    <property type="entry name" value="Ald_DH/histidinol_DH"/>
</dbReference>
<dbReference type="KEGG" id="psyo:PB01_14770"/>
<feature type="binding site" evidence="8 12">
    <location>
        <position position="254"/>
    </location>
    <ligand>
        <name>substrate</name>
    </ligand>
</feature>
<comment type="similarity">
    <text evidence="2 8 9 14">Belongs to the histidinol dehydrogenase family.</text>
</comment>
<dbReference type="EMBL" id="CP031223">
    <property type="protein sequence ID" value="QFF99983.1"/>
    <property type="molecule type" value="Genomic_DNA"/>
</dbReference>
<dbReference type="PROSITE" id="PS00611">
    <property type="entry name" value="HISOL_DEHYDROGENASE"/>
    <property type="match status" value="1"/>
</dbReference>
<dbReference type="InterPro" id="IPR022695">
    <property type="entry name" value="Histidinol_DH_monofunct"/>
</dbReference>
<dbReference type="GO" id="GO:0051287">
    <property type="term" value="F:NAD binding"/>
    <property type="evidence" value="ECO:0007669"/>
    <property type="project" value="InterPro"/>
</dbReference>
<gene>
    <name evidence="8 15" type="primary">hisD</name>
    <name evidence="15" type="ORF">PB01_14770</name>
</gene>
<feature type="binding site" evidence="8 12">
    <location>
        <position position="251"/>
    </location>
    <ligand>
        <name>substrate</name>
    </ligand>
</feature>
<feature type="binding site" evidence="8 13">
    <location>
        <position position="254"/>
    </location>
    <ligand>
        <name>Zn(2+)</name>
        <dbReference type="ChEBI" id="CHEBI:29105"/>
    </ligand>
</feature>
<keyword evidence="5 8" id="KW-0862">Zinc</keyword>
<dbReference type="CDD" id="cd06572">
    <property type="entry name" value="Histidinol_dh"/>
    <property type="match status" value="1"/>
</dbReference>
<keyword evidence="8 11" id="KW-0520">NAD</keyword>
<dbReference type="OrthoDB" id="9805269at2"/>
<dbReference type="EC" id="1.1.1.23" evidence="3 8"/>
<accession>A0A5J6SR58</accession>
<comment type="function">
    <text evidence="1 8">Catalyzes the sequential NAD-dependent oxidations of L-histidinol to L-histidinaldehyde and then to L-histidine.</text>
</comment>
<feature type="binding site" evidence="8 12">
    <location>
        <position position="229"/>
    </location>
    <ligand>
        <name>substrate</name>
    </ligand>
</feature>
<evidence type="ECO:0000256" key="9">
    <source>
        <dbReference type="PIRNR" id="PIRNR000099"/>
    </source>
</evidence>
<dbReference type="GO" id="GO:0000105">
    <property type="term" value="P:L-histidine biosynthetic process"/>
    <property type="evidence" value="ECO:0007669"/>
    <property type="project" value="UniProtKB-UniRule"/>
</dbReference>
<dbReference type="GO" id="GO:0008270">
    <property type="term" value="F:zinc ion binding"/>
    <property type="evidence" value="ECO:0007669"/>
    <property type="project" value="UniProtKB-UniRule"/>
</dbReference>
<feature type="active site" description="Proton acceptor" evidence="8 10">
    <location>
        <position position="319"/>
    </location>
</feature>
<dbReference type="Gene3D" id="3.40.50.1980">
    <property type="entry name" value="Nitrogenase molybdenum iron protein domain"/>
    <property type="match status" value="2"/>
</dbReference>
<dbReference type="PRINTS" id="PR00083">
    <property type="entry name" value="HOLDHDRGNASE"/>
</dbReference>
<feature type="binding site" evidence="8 13">
    <location>
        <position position="412"/>
    </location>
    <ligand>
        <name>Zn(2+)</name>
        <dbReference type="ChEBI" id="CHEBI:29105"/>
    </ligand>
</feature>
<dbReference type="GO" id="GO:0004399">
    <property type="term" value="F:histidinol dehydrogenase activity"/>
    <property type="evidence" value="ECO:0007669"/>
    <property type="project" value="UniProtKB-UniRule"/>
</dbReference>
<keyword evidence="6 8" id="KW-0560">Oxidoreductase</keyword>
<evidence type="ECO:0000256" key="11">
    <source>
        <dbReference type="PIRSR" id="PIRSR000099-2"/>
    </source>
</evidence>
<sequence length="429" mass="47085">MKIAKLSNAMSLQRSVEQANVNHVKTVREVIDHVRQNGDKALFDYTEKWDGAKLTNLQVTKEEVEAAFADFDPQLVQDLEEAAANIRAFHTQQVRPNIDFQLDESSYIKYKITPLDAVGLYVPGGTAAYPSSVLMNAIPAVVAGVKRVVIVSPPSKEGKLPASVLVAARIAGITEIYKVGGAQAIAALAYGTETIKSVDKITGPGNSYVALAKREVFGRVAIDMIAGPSEIAIIADDTAFADEVASDLLAQAEHDRFASSVLITTSEKLAREVQLEVERQLKQLPREDIARASIENFGCIYIAESLAKAVDAVNELAPEHLEIITEQPEIISEQIRHAGAIFIGRFSSEPVGDYFVGTNHVLPTNSTARFSSGLSVDDFIKKTSVVYYSEEMWQKHYPKIARLARLEQLEGHARSVESRSWSKEEFHDC</sequence>
<feature type="active site" description="Proton acceptor" evidence="8 10">
    <location>
        <position position="320"/>
    </location>
</feature>
<dbReference type="HAMAP" id="MF_01024">
    <property type="entry name" value="HisD"/>
    <property type="match status" value="1"/>
</dbReference>
<keyword evidence="8" id="KW-0028">Amino-acid biosynthesis</keyword>
<feature type="binding site" evidence="8 11">
    <location>
        <position position="206"/>
    </location>
    <ligand>
        <name>NAD(+)</name>
        <dbReference type="ChEBI" id="CHEBI:57540"/>
    </ligand>
</feature>
<feature type="binding site" evidence="8 13">
    <location>
        <position position="251"/>
    </location>
    <ligand>
        <name>Zn(2+)</name>
        <dbReference type="ChEBI" id="CHEBI:29105"/>
    </ligand>
</feature>
<dbReference type="PANTHER" id="PTHR21256">
    <property type="entry name" value="HISTIDINOL DEHYDROGENASE HDH"/>
    <property type="match status" value="1"/>
</dbReference>
<evidence type="ECO:0000313" key="16">
    <source>
        <dbReference type="Proteomes" id="UP000325517"/>
    </source>
</evidence>
<feature type="binding site" evidence="8 12">
    <location>
        <position position="407"/>
    </location>
    <ligand>
        <name>substrate</name>
    </ligand>
</feature>
<organism evidence="15 16">
    <name type="scientific">Psychrobacillus glaciei</name>
    <dbReference type="NCBI Taxonomy" id="2283160"/>
    <lineage>
        <taxon>Bacteria</taxon>
        <taxon>Bacillati</taxon>
        <taxon>Bacillota</taxon>
        <taxon>Bacilli</taxon>
        <taxon>Bacillales</taxon>
        <taxon>Bacillaceae</taxon>
        <taxon>Psychrobacillus</taxon>
    </lineage>
</organism>
<evidence type="ECO:0000256" key="5">
    <source>
        <dbReference type="ARBA" id="ARBA00022833"/>
    </source>
</evidence>
<keyword evidence="8" id="KW-0368">Histidine biosynthesis</keyword>
<evidence type="ECO:0000256" key="7">
    <source>
        <dbReference type="ARBA" id="ARBA00049489"/>
    </source>
</evidence>
<proteinExistence type="inferred from homology"/>
<dbReference type="UniPathway" id="UPA00031">
    <property type="reaction ID" value="UER00014"/>
</dbReference>
<dbReference type="Gene3D" id="1.20.5.1300">
    <property type="match status" value="1"/>
</dbReference>
<dbReference type="InterPro" id="IPR001692">
    <property type="entry name" value="Histidinol_DH_CS"/>
</dbReference>
<protein>
    <recommendedName>
        <fullName evidence="3 8">Histidinol dehydrogenase</fullName>
        <shortName evidence="8">HDH</shortName>
        <ecNumber evidence="3 8">1.1.1.23</ecNumber>
    </recommendedName>
</protein>
<evidence type="ECO:0000256" key="6">
    <source>
        <dbReference type="ARBA" id="ARBA00023002"/>
    </source>
</evidence>
<dbReference type="FunFam" id="3.40.50.1980:FF:000001">
    <property type="entry name" value="Histidinol dehydrogenase"/>
    <property type="match status" value="1"/>
</dbReference>
<comment type="pathway">
    <text evidence="8">Amino-acid biosynthesis; L-histidine biosynthesis; L-histidine from 5-phospho-alpha-D-ribose 1-diphosphate: step 9/9.</text>
</comment>
<dbReference type="AlphaFoldDB" id="A0A5J6SR58"/>
<feature type="binding site" evidence="8 13">
    <location>
        <position position="353"/>
    </location>
    <ligand>
        <name>Zn(2+)</name>
        <dbReference type="ChEBI" id="CHEBI:29105"/>
    </ligand>
</feature>
<dbReference type="InterPro" id="IPR012131">
    <property type="entry name" value="Hstdl_DH"/>
</dbReference>
<dbReference type="Pfam" id="PF00815">
    <property type="entry name" value="Histidinol_dh"/>
    <property type="match status" value="1"/>
</dbReference>
<dbReference type="PANTHER" id="PTHR21256:SF2">
    <property type="entry name" value="HISTIDINE BIOSYNTHESIS TRIFUNCTIONAL PROTEIN"/>
    <property type="match status" value="1"/>
</dbReference>
<dbReference type="PIRSF" id="PIRSF000099">
    <property type="entry name" value="Histidinol_dh"/>
    <property type="match status" value="1"/>
</dbReference>
<comment type="cofactor">
    <cofactor evidence="8 13">
        <name>Zn(2+)</name>
        <dbReference type="ChEBI" id="CHEBI:29105"/>
    </cofactor>
    <text evidence="8 13">Binds 1 zinc ion per subunit.</text>
</comment>
<dbReference type="FunFam" id="3.40.50.1980:FF:000026">
    <property type="entry name" value="Histidinol dehydrogenase"/>
    <property type="match status" value="1"/>
</dbReference>
<feature type="binding site" evidence="8 12">
    <location>
        <position position="353"/>
    </location>
    <ligand>
        <name>substrate</name>
    </ligand>
</feature>
<evidence type="ECO:0000256" key="14">
    <source>
        <dbReference type="RuleBase" id="RU004175"/>
    </source>
</evidence>
<evidence type="ECO:0000256" key="8">
    <source>
        <dbReference type="HAMAP-Rule" id="MF_01024"/>
    </source>
</evidence>